<dbReference type="PROSITE" id="PS00894">
    <property type="entry name" value="HTH_DEOR_1"/>
    <property type="match status" value="1"/>
</dbReference>
<dbReference type="OrthoDB" id="8555652at2"/>
<dbReference type="SUPFAM" id="SSF46785">
    <property type="entry name" value="Winged helix' DNA-binding domain"/>
    <property type="match status" value="1"/>
</dbReference>
<dbReference type="PANTHER" id="PTHR34580">
    <property type="match status" value="1"/>
</dbReference>
<dbReference type="STRING" id="1891671.SAMN06295885_2018"/>
<dbReference type="RefSeq" id="WP_085476483.1">
    <property type="nucleotide sequence ID" value="NZ_FXBM01000002.1"/>
</dbReference>
<evidence type="ECO:0000313" key="6">
    <source>
        <dbReference type="Proteomes" id="UP000193711"/>
    </source>
</evidence>
<dbReference type="EMBL" id="FXBM01000002">
    <property type="protein sequence ID" value="SMH42590.1"/>
    <property type="molecule type" value="Genomic_DNA"/>
</dbReference>
<evidence type="ECO:0000313" key="5">
    <source>
        <dbReference type="EMBL" id="SMH42590.1"/>
    </source>
</evidence>
<protein>
    <submittedName>
        <fullName evidence="5">HTH domain-containing protein</fullName>
    </submittedName>
</protein>
<dbReference type="InterPro" id="IPR036390">
    <property type="entry name" value="WH_DNA-bd_sf"/>
</dbReference>
<feature type="domain" description="HTH deoR-type" evidence="4">
    <location>
        <begin position="4"/>
        <end position="59"/>
    </location>
</feature>
<keyword evidence="1" id="KW-0805">Transcription regulation</keyword>
<evidence type="ECO:0000256" key="1">
    <source>
        <dbReference type="ARBA" id="ARBA00023015"/>
    </source>
</evidence>
<name>A0A1X7NXT0_9MICO</name>
<evidence type="ECO:0000256" key="2">
    <source>
        <dbReference type="ARBA" id="ARBA00023125"/>
    </source>
</evidence>
<dbReference type="InterPro" id="IPR026881">
    <property type="entry name" value="WYL_dom"/>
</dbReference>
<dbReference type="InterPro" id="IPR036388">
    <property type="entry name" value="WH-like_DNA-bd_sf"/>
</dbReference>
<dbReference type="GO" id="GO:0003700">
    <property type="term" value="F:DNA-binding transcription factor activity"/>
    <property type="evidence" value="ECO:0007669"/>
    <property type="project" value="InterPro"/>
</dbReference>
<organism evidence="5 6">
    <name type="scientific">Rathayibacter oskolensis</name>
    <dbReference type="NCBI Taxonomy" id="1891671"/>
    <lineage>
        <taxon>Bacteria</taxon>
        <taxon>Bacillati</taxon>
        <taxon>Actinomycetota</taxon>
        <taxon>Actinomycetes</taxon>
        <taxon>Micrococcales</taxon>
        <taxon>Microbacteriaceae</taxon>
        <taxon>Rathayibacter</taxon>
    </lineage>
</organism>
<dbReference type="Pfam" id="PF08279">
    <property type="entry name" value="HTH_11"/>
    <property type="match status" value="1"/>
</dbReference>
<keyword evidence="6" id="KW-1185">Reference proteome</keyword>
<dbReference type="PROSITE" id="PS51000">
    <property type="entry name" value="HTH_DEOR_2"/>
    <property type="match status" value="1"/>
</dbReference>
<keyword evidence="2" id="KW-0238">DNA-binding</keyword>
<dbReference type="GO" id="GO:0003677">
    <property type="term" value="F:DNA binding"/>
    <property type="evidence" value="ECO:0007669"/>
    <property type="project" value="UniProtKB-KW"/>
</dbReference>
<dbReference type="PANTHER" id="PTHR34580:SF3">
    <property type="entry name" value="PROTEIN PAFB"/>
    <property type="match status" value="1"/>
</dbReference>
<proteinExistence type="predicted"/>
<dbReference type="PROSITE" id="PS52050">
    <property type="entry name" value="WYL"/>
    <property type="match status" value="1"/>
</dbReference>
<dbReference type="InterPro" id="IPR051534">
    <property type="entry name" value="CBASS_pafABC_assoc_protein"/>
</dbReference>
<evidence type="ECO:0000256" key="3">
    <source>
        <dbReference type="ARBA" id="ARBA00023163"/>
    </source>
</evidence>
<dbReference type="InterPro" id="IPR001034">
    <property type="entry name" value="DeoR_HTH"/>
</dbReference>
<dbReference type="Gene3D" id="1.10.10.10">
    <property type="entry name" value="Winged helix-like DNA-binding domain superfamily/Winged helix DNA-binding domain"/>
    <property type="match status" value="1"/>
</dbReference>
<reference evidence="6" key="1">
    <citation type="submission" date="2017-04" db="EMBL/GenBank/DDBJ databases">
        <authorList>
            <person name="Varghese N."/>
            <person name="Submissions S."/>
        </authorList>
    </citation>
    <scope>NUCLEOTIDE SEQUENCE [LARGE SCALE GENOMIC DNA]</scope>
    <source>
        <strain evidence="6">VKM Ac-2121</strain>
    </source>
</reference>
<gene>
    <name evidence="5" type="ORF">SAMN06295885_2018</name>
</gene>
<evidence type="ECO:0000259" key="4">
    <source>
        <dbReference type="PROSITE" id="PS51000"/>
    </source>
</evidence>
<dbReference type="Pfam" id="PF13280">
    <property type="entry name" value="WYL"/>
    <property type="match status" value="1"/>
</dbReference>
<accession>A0A1X7NXT0</accession>
<dbReference type="Proteomes" id="UP000193711">
    <property type="component" value="Unassembled WGS sequence"/>
</dbReference>
<dbReference type="InterPro" id="IPR013196">
    <property type="entry name" value="HTH_11"/>
</dbReference>
<dbReference type="InterPro" id="IPR018356">
    <property type="entry name" value="Tscrpt_reg_HTH_DeoR_CS"/>
</dbReference>
<keyword evidence="3" id="KW-0804">Transcription</keyword>
<sequence length="312" mass="34410">MTSASSRLLQLLSLLQLRRVWPGELLSERLEITPRTVRRDIDRLRGMGYRIRAVKGPDGGYRLEAGSELPPLLFDDEQALALAVALQSVPVAGLEEAAGRALAAVRQVLPERLRHRLDALRFTTIGQEAPPVAPEVLVALSAAVRAREVLRFDYAEGEAPRRVEPHHLVSRDGRWYLVGWDLERDDWRVFRADRLVPRTPRGARFARRELPGGSVAAFLDARFRGGEVGGGWPCRGAVTLRLPAREVLPYADDGAVEDLGDDRCRLSLGAWSWEALAASFGRFGGEMTHAEPAELAAAFGVLARRFAAAGER</sequence>
<dbReference type="AlphaFoldDB" id="A0A1X7NXT0"/>